<dbReference type="NCBIfam" id="TIGR04247">
    <property type="entry name" value="NosD_copper_fam"/>
    <property type="match status" value="1"/>
</dbReference>
<evidence type="ECO:0000313" key="3">
    <source>
        <dbReference type="Proteomes" id="UP000094769"/>
    </source>
</evidence>
<organism evidence="2 3">
    <name type="scientific">Candidatus Thiodiazotropha endolucinida</name>
    <dbReference type="NCBI Taxonomy" id="1655433"/>
    <lineage>
        <taxon>Bacteria</taxon>
        <taxon>Pseudomonadati</taxon>
        <taxon>Pseudomonadota</taxon>
        <taxon>Gammaproteobacteria</taxon>
        <taxon>Chromatiales</taxon>
        <taxon>Sedimenticolaceae</taxon>
        <taxon>Candidatus Thiodiazotropha</taxon>
    </lineage>
</organism>
<dbReference type="SMART" id="SM00710">
    <property type="entry name" value="PbH1"/>
    <property type="match status" value="9"/>
</dbReference>
<evidence type="ECO:0000259" key="1">
    <source>
        <dbReference type="SMART" id="SM00722"/>
    </source>
</evidence>
<comment type="caution">
    <text evidence="2">The sequence shown here is derived from an EMBL/GenBank/DDBJ whole genome shotgun (WGS) entry which is preliminary data.</text>
</comment>
<proteinExistence type="predicted"/>
<feature type="domain" description="Carbohydrate-binding/sugar hydrolysis" evidence="1">
    <location>
        <begin position="33"/>
        <end position="185"/>
    </location>
</feature>
<dbReference type="Gene3D" id="2.160.20.10">
    <property type="entry name" value="Single-stranded right-handed beta-helix, Pectin lyase-like"/>
    <property type="match status" value="1"/>
</dbReference>
<dbReference type="AlphaFoldDB" id="A0A7Z0VHZ1"/>
<keyword evidence="3" id="KW-1185">Reference proteome</keyword>
<dbReference type="SUPFAM" id="SSF51126">
    <property type="entry name" value="Pectin lyase-like"/>
    <property type="match status" value="1"/>
</dbReference>
<dbReference type="NCBIfam" id="TIGR03804">
    <property type="entry name" value="para_beta_helix"/>
    <property type="match status" value="1"/>
</dbReference>
<dbReference type="InterPro" id="IPR026464">
    <property type="entry name" value="NosD_copper_fam"/>
</dbReference>
<dbReference type="InterPro" id="IPR006633">
    <property type="entry name" value="Carb-bd_sugar_hydrolysis-dom"/>
</dbReference>
<dbReference type="InterPro" id="IPR022441">
    <property type="entry name" value="Para_beta_helix_rpt-2"/>
</dbReference>
<protein>
    <submittedName>
        <fullName evidence="2">Periplasmic copper-binding protein (NosD)</fullName>
    </submittedName>
</protein>
<dbReference type="InterPro" id="IPR006626">
    <property type="entry name" value="PbH1"/>
</dbReference>
<dbReference type="InterPro" id="IPR011050">
    <property type="entry name" value="Pectin_lyase_fold/virulence"/>
</dbReference>
<accession>A0A7Z0VHZ1</accession>
<name>A0A7Z0VHZ1_9GAMM</name>
<dbReference type="OrthoDB" id="9767990at2"/>
<dbReference type="Proteomes" id="UP000094769">
    <property type="component" value="Unassembled WGS sequence"/>
</dbReference>
<reference evidence="2 3" key="1">
    <citation type="submission" date="2016-06" db="EMBL/GenBank/DDBJ databases">
        <title>Genome sequence of endosymbiont of Candidatus Endolucinida thiodiazotropha.</title>
        <authorList>
            <person name="Poehlein A."/>
            <person name="Koenig S."/>
            <person name="Heiden S.E."/>
            <person name="Thuermer A."/>
            <person name="Voget S."/>
            <person name="Daniel R."/>
            <person name="Markert S."/>
            <person name="Gros O."/>
            <person name="Schweder T."/>
        </authorList>
    </citation>
    <scope>NUCLEOTIDE SEQUENCE [LARGE SCALE GENOMIC DNA]</scope>
    <source>
        <strain evidence="2 3">COS</strain>
    </source>
</reference>
<gene>
    <name evidence="2" type="ORF">CODIS_41170</name>
</gene>
<dbReference type="Pfam" id="PF05048">
    <property type="entry name" value="NosD"/>
    <property type="match status" value="1"/>
</dbReference>
<sequence>MKALIKNSLIFIGLLMAAPVMALPPLQLFVDLTPLGKTLRLIPGSYSGPVVINKPIVIEGGGEVTVDNEGVGTVMTIKSDHVVVRGLHLTGSGTSYNAMDAGVLIETNEVIFEDNRLDDVLFGIHIKQGNANTIRNNTVTSKQFEPSLRGEGLRIWYGNENLIEGNTFYYVRDLLLTNSSANEIIGNELHHNRISLEFIFSPDNLIKNNRIGGNDTGIVAIYSDGLLIEGNHIEHIRNTGSSALAIKESSQVRIKNNNILHNAVGLTANSPVFPENILYLENNHFSYNNVAMYFYGEKGGHIIHGNRFVNNLSTIAVSHVKSAKSNDWDGNLWDDYQGFDRDHDGYGDTPHTIKLYADRIWMDRPVTQFFRGTPIMGMIDFMERLAPFSEPGSILTDPHPLIE</sequence>
<dbReference type="InterPro" id="IPR012334">
    <property type="entry name" value="Pectin_lyas_fold"/>
</dbReference>
<dbReference type="SMART" id="SM00722">
    <property type="entry name" value="CASH"/>
    <property type="match status" value="1"/>
</dbReference>
<evidence type="ECO:0000313" key="2">
    <source>
        <dbReference type="EMBL" id="ODJ85656.1"/>
    </source>
</evidence>
<dbReference type="EMBL" id="MARB01000041">
    <property type="protein sequence ID" value="ODJ85656.1"/>
    <property type="molecule type" value="Genomic_DNA"/>
</dbReference>
<dbReference type="InterPro" id="IPR007742">
    <property type="entry name" value="NosD_dom"/>
</dbReference>